<feature type="compositionally biased region" description="Low complexity" evidence="1">
    <location>
        <begin position="354"/>
        <end position="371"/>
    </location>
</feature>
<feature type="domain" description="Rho-GAP" evidence="2">
    <location>
        <begin position="120"/>
        <end position="306"/>
    </location>
</feature>
<dbReference type="eggNOG" id="KOG1453">
    <property type="taxonomic scope" value="Eukaryota"/>
</dbReference>
<evidence type="ECO:0000313" key="4">
    <source>
        <dbReference type="Proteomes" id="UP000054408"/>
    </source>
</evidence>
<reference evidence="3 4" key="1">
    <citation type="submission" date="2010-05" db="EMBL/GenBank/DDBJ databases">
        <title>The Genome Sequence of Thecamonas trahens ATCC 50062.</title>
        <authorList>
            <consortium name="The Broad Institute Genome Sequencing Platform"/>
            <person name="Russ C."/>
            <person name="Cuomo C."/>
            <person name="Shea T."/>
            <person name="Young S.K."/>
            <person name="Zeng Q."/>
            <person name="Koehrsen M."/>
            <person name="Haas B."/>
            <person name="Borodovsky M."/>
            <person name="Guigo R."/>
            <person name="Alvarado L."/>
            <person name="Berlin A."/>
            <person name="Bochicchio J."/>
            <person name="Borenstein D."/>
            <person name="Chapman S."/>
            <person name="Chen Z."/>
            <person name="Freedman E."/>
            <person name="Gellesch M."/>
            <person name="Goldberg J."/>
            <person name="Griggs A."/>
            <person name="Gujja S."/>
            <person name="Heilman E."/>
            <person name="Heiman D."/>
            <person name="Hepburn T."/>
            <person name="Howarth C."/>
            <person name="Jen D."/>
            <person name="Larson L."/>
            <person name="Mehta T."/>
            <person name="Park D."/>
            <person name="Pearson M."/>
            <person name="Roberts A."/>
            <person name="Saif S."/>
            <person name="Shenoy N."/>
            <person name="Sisk P."/>
            <person name="Stolte C."/>
            <person name="Sykes S."/>
            <person name="Thomson T."/>
            <person name="Walk T."/>
            <person name="White J."/>
            <person name="Yandava C."/>
            <person name="Burger G."/>
            <person name="Gray M.W."/>
            <person name="Holland P.W.H."/>
            <person name="King N."/>
            <person name="Lang F.B.F."/>
            <person name="Roger A.J."/>
            <person name="Ruiz-Trillo I."/>
            <person name="Lander E."/>
            <person name="Nusbaum C."/>
        </authorList>
    </citation>
    <scope>NUCLEOTIDE SEQUENCE [LARGE SCALE GENOMIC DNA]</scope>
    <source>
        <strain evidence="3 4">ATCC 50062</strain>
    </source>
</reference>
<dbReference type="OrthoDB" id="79452at2759"/>
<evidence type="ECO:0000259" key="2">
    <source>
        <dbReference type="PROSITE" id="PS50238"/>
    </source>
</evidence>
<dbReference type="SUPFAM" id="SSF48350">
    <property type="entry name" value="GTPase activation domain, GAP"/>
    <property type="match status" value="1"/>
</dbReference>
<dbReference type="AlphaFoldDB" id="A0A0L0DMT9"/>
<dbReference type="InterPro" id="IPR008936">
    <property type="entry name" value="Rho_GTPase_activation_prot"/>
</dbReference>
<evidence type="ECO:0000256" key="1">
    <source>
        <dbReference type="SAM" id="MobiDB-lite"/>
    </source>
</evidence>
<feature type="region of interest" description="Disordered" evidence="1">
    <location>
        <begin position="352"/>
        <end position="371"/>
    </location>
</feature>
<dbReference type="GO" id="GO:0005737">
    <property type="term" value="C:cytoplasm"/>
    <property type="evidence" value="ECO:0007669"/>
    <property type="project" value="TreeGrafter"/>
</dbReference>
<dbReference type="InterPro" id="IPR000198">
    <property type="entry name" value="RhoGAP_dom"/>
</dbReference>
<evidence type="ECO:0000313" key="3">
    <source>
        <dbReference type="EMBL" id="KNC53565.1"/>
    </source>
</evidence>
<dbReference type="SUPFAM" id="SSF103657">
    <property type="entry name" value="BAR/IMD domain-like"/>
    <property type="match status" value="1"/>
</dbReference>
<dbReference type="EMBL" id="GL349437">
    <property type="protein sequence ID" value="KNC53565.1"/>
    <property type="molecule type" value="Genomic_DNA"/>
</dbReference>
<dbReference type="PANTHER" id="PTHR45876">
    <property type="entry name" value="FI04035P"/>
    <property type="match status" value="1"/>
</dbReference>
<dbReference type="GeneID" id="25561030"/>
<protein>
    <recommendedName>
        <fullName evidence="2">Rho-GAP domain-containing protein</fullName>
    </recommendedName>
</protein>
<dbReference type="InterPro" id="IPR027267">
    <property type="entry name" value="AH/BAR_dom_sf"/>
</dbReference>
<feature type="region of interest" description="Disordered" evidence="1">
    <location>
        <begin position="85"/>
        <end position="117"/>
    </location>
</feature>
<accession>A0A0L0DMT9</accession>
<dbReference type="Pfam" id="PF00620">
    <property type="entry name" value="RhoGAP"/>
    <property type="match status" value="1"/>
</dbReference>
<proteinExistence type="predicted"/>
<dbReference type="GO" id="GO:0005096">
    <property type="term" value="F:GTPase activator activity"/>
    <property type="evidence" value="ECO:0007669"/>
    <property type="project" value="TreeGrafter"/>
</dbReference>
<gene>
    <name evidence="3" type="ORF">AMSG_01275</name>
</gene>
<organism evidence="3 4">
    <name type="scientific">Thecamonas trahens ATCC 50062</name>
    <dbReference type="NCBI Taxonomy" id="461836"/>
    <lineage>
        <taxon>Eukaryota</taxon>
        <taxon>Apusozoa</taxon>
        <taxon>Apusomonadida</taxon>
        <taxon>Apusomonadidae</taxon>
        <taxon>Thecamonas</taxon>
    </lineage>
</organism>
<feature type="compositionally biased region" description="Low complexity" evidence="1">
    <location>
        <begin position="326"/>
        <end position="340"/>
    </location>
</feature>
<dbReference type="GO" id="GO:0007165">
    <property type="term" value="P:signal transduction"/>
    <property type="evidence" value="ECO:0007669"/>
    <property type="project" value="InterPro"/>
</dbReference>
<dbReference type="Gene3D" id="1.10.555.10">
    <property type="entry name" value="Rho GTPase activation protein"/>
    <property type="match status" value="1"/>
</dbReference>
<dbReference type="PROSITE" id="PS50238">
    <property type="entry name" value="RHOGAP"/>
    <property type="match status" value="1"/>
</dbReference>
<dbReference type="CDD" id="cd00159">
    <property type="entry name" value="RhoGAP"/>
    <property type="match status" value="1"/>
</dbReference>
<dbReference type="Proteomes" id="UP000054408">
    <property type="component" value="Unassembled WGS sequence"/>
</dbReference>
<dbReference type="RefSeq" id="XP_013761882.1">
    <property type="nucleotide sequence ID" value="XM_013906428.1"/>
</dbReference>
<feature type="region of interest" description="Disordered" evidence="1">
    <location>
        <begin position="313"/>
        <end position="340"/>
    </location>
</feature>
<dbReference type="STRING" id="461836.A0A0L0DMT9"/>
<dbReference type="SMART" id="SM00324">
    <property type="entry name" value="RhoGAP"/>
    <property type="match status" value="1"/>
</dbReference>
<name>A0A0L0DMT9_THETB</name>
<dbReference type="PANTHER" id="PTHR45876:SF2">
    <property type="entry name" value="RHO GTPASE-ACTIVATING PROTEIN GACD"/>
    <property type="match status" value="1"/>
</dbReference>
<sequence>MPVVLRQFQADFETRTAATKEVLVALAGIEAECARASVTRAQVFEASAHDIDVDEELIDFVRSHTPDTPTFKPFEVIEYKAGKQSARKRRLPRLPHIGGGSSSESKPVEPEPPENPQFGVPLAQLATPEAPVPPVLTTMLQLMRDRGALTTEGVFRKPGSKTSIDQIRDALERDHPIPDNIDIHELASLLKEWFRSLPEPAVPTANYHAAVAAGEQAEADPSACLAVLDDIEPLHRASLLALFNLLSDMAEPSVVEVTLMSPNNLGVCFGPTLLRSPAANPLEAMANIDAEVAFVRVCIDQLRLRKSGESAAADAASDAPADEPAFEPAPGVPADVAPADVGATLAGLDSTFASESTTSVTTDSELSSGEL</sequence>
<dbReference type="Gene3D" id="1.20.1270.60">
    <property type="entry name" value="Arfaptin homology (AH) domain/BAR domain"/>
    <property type="match status" value="1"/>
</dbReference>
<keyword evidence="4" id="KW-1185">Reference proteome</keyword>